<name>A0A5M3MYB5_CONPW</name>
<organism evidence="1 2">
    <name type="scientific">Coniophora puteana (strain RWD-64-598)</name>
    <name type="common">Brown rot fungus</name>
    <dbReference type="NCBI Taxonomy" id="741705"/>
    <lineage>
        <taxon>Eukaryota</taxon>
        <taxon>Fungi</taxon>
        <taxon>Dikarya</taxon>
        <taxon>Basidiomycota</taxon>
        <taxon>Agaricomycotina</taxon>
        <taxon>Agaricomycetes</taxon>
        <taxon>Agaricomycetidae</taxon>
        <taxon>Boletales</taxon>
        <taxon>Coniophorineae</taxon>
        <taxon>Coniophoraceae</taxon>
        <taxon>Coniophora</taxon>
    </lineage>
</organism>
<evidence type="ECO:0000313" key="2">
    <source>
        <dbReference type="Proteomes" id="UP000053558"/>
    </source>
</evidence>
<reference evidence="2" key="1">
    <citation type="journal article" date="2012" name="Science">
        <title>The Paleozoic origin of enzymatic lignin decomposition reconstructed from 31 fungal genomes.</title>
        <authorList>
            <person name="Floudas D."/>
            <person name="Binder M."/>
            <person name="Riley R."/>
            <person name="Barry K."/>
            <person name="Blanchette R.A."/>
            <person name="Henrissat B."/>
            <person name="Martinez A.T."/>
            <person name="Otillar R."/>
            <person name="Spatafora J.W."/>
            <person name="Yadav J.S."/>
            <person name="Aerts A."/>
            <person name="Benoit I."/>
            <person name="Boyd A."/>
            <person name="Carlson A."/>
            <person name="Copeland A."/>
            <person name="Coutinho P.M."/>
            <person name="de Vries R.P."/>
            <person name="Ferreira P."/>
            <person name="Findley K."/>
            <person name="Foster B."/>
            <person name="Gaskell J."/>
            <person name="Glotzer D."/>
            <person name="Gorecki P."/>
            <person name="Heitman J."/>
            <person name="Hesse C."/>
            <person name="Hori C."/>
            <person name="Igarashi K."/>
            <person name="Jurgens J.A."/>
            <person name="Kallen N."/>
            <person name="Kersten P."/>
            <person name="Kohler A."/>
            <person name="Kuees U."/>
            <person name="Kumar T.K.A."/>
            <person name="Kuo A."/>
            <person name="LaButti K."/>
            <person name="Larrondo L.F."/>
            <person name="Lindquist E."/>
            <person name="Ling A."/>
            <person name="Lombard V."/>
            <person name="Lucas S."/>
            <person name="Lundell T."/>
            <person name="Martin R."/>
            <person name="McLaughlin D.J."/>
            <person name="Morgenstern I."/>
            <person name="Morin E."/>
            <person name="Murat C."/>
            <person name="Nagy L.G."/>
            <person name="Nolan M."/>
            <person name="Ohm R.A."/>
            <person name="Patyshakuliyeva A."/>
            <person name="Rokas A."/>
            <person name="Ruiz-Duenas F.J."/>
            <person name="Sabat G."/>
            <person name="Salamov A."/>
            <person name="Samejima M."/>
            <person name="Schmutz J."/>
            <person name="Slot J.C."/>
            <person name="St John F."/>
            <person name="Stenlid J."/>
            <person name="Sun H."/>
            <person name="Sun S."/>
            <person name="Syed K."/>
            <person name="Tsang A."/>
            <person name="Wiebenga A."/>
            <person name="Young D."/>
            <person name="Pisabarro A."/>
            <person name="Eastwood D.C."/>
            <person name="Martin F."/>
            <person name="Cullen D."/>
            <person name="Grigoriev I.V."/>
            <person name="Hibbett D.S."/>
        </authorList>
    </citation>
    <scope>NUCLEOTIDE SEQUENCE [LARGE SCALE GENOMIC DNA]</scope>
    <source>
        <strain evidence="2">RWD-64-598 SS2</strain>
    </source>
</reference>
<dbReference type="OMA" id="CYWHALA"/>
<comment type="caution">
    <text evidence="1">The sequence shown here is derived from an EMBL/GenBank/DDBJ whole genome shotgun (WGS) entry which is preliminary data.</text>
</comment>
<dbReference type="Proteomes" id="UP000053558">
    <property type="component" value="Unassembled WGS sequence"/>
</dbReference>
<sequence length="75" mass="8582">VPCFEGLFPAPHDKTIQELLYVMCYWHALAKLHLHTESTLQIMGGVTVFLGQCLHYFANDPCNDPCMQTLKADWE</sequence>
<keyword evidence="2" id="KW-1185">Reference proteome</keyword>
<dbReference type="RefSeq" id="XP_007765352.1">
    <property type="nucleotide sequence ID" value="XM_007767162.1"/>
</dbReference>
<protein>
    <submittedName>
        <fullName evidence="1">Uncharacterized protein</fullName>
    </submittedName>
</protein>
<accession>A0A5M3MYB5</accession>
<proteinExistence type="predicted"/>
<dbReference type="GeneID" id="19207447"/>
<gene>
    <name evidence="1" type="ORF">CONPUDRAFT_51317</name>
</gene>
<dbReference type="AlphaFoldDB" id="A0A5M3MYB5"/>
<dbReference type="KEGG" id="cput:CONPUDRAFT_51317"/>
<feature type="non-terminal residue" evidence="1">
    <location>
        <position position="1"/>
    </location>
</feature>
<dbReference type="EMBL" id="JH711575">
    <property type="protein sequence ID" value="EIW84163.1"/>
    <property type="molecule type" value="Genomic_DNA"/>
</dbReference>
<evidence type="ECO:0000313" key="1">
    <source>
        <dbReference type="EMBL" id="EIW84163.1"/>
    </source>
</evidence>
<dbReference type="OrthoDB" id="3269417at2759"/>